<sequence length="66" mass="7794">MSHAVQKMPQNPSLMPPAEALRLSRRFRKLLKNLRKWYIKFSQMETSQDPLGPDKEPQRCQKVITN</sequence>
<keyword evidence="2" id="KW-1185">Reference proteome</keyword>
<protein>
    <submittedName>
        <fullName evidence="1">Uncharacterized protein</fullName>
    </submittedName>
</protein>
<evidence type="ECO:0000313" key="1">
    <source>
        <dbReference type="EMBL" id="KAJ9074013.1"/>
    </source>
</evidence>
<dbReference type="EMBL" id="QTSX02002875">
    <property type="protein sequence ID" value="KAJ9074013.1"/>
    <property type="molecule type" value="Genomic_DNA"/>
</dbReference>
<organism evidence="1 2">
    <name type="scientific">Entomophthora muscae</name>
    <dbReference type="NCBI Taxonomy" id="34485"/>
    <lineage>
        <taxon>Eukaryota</taxon>
        <taxon>Fungi</taxon>
        <taxon>Fungi incertae sedis</taxon>
        <taxon>Zoopagomycota</taxon>
        <taxon>Entomophthoromycotina</taxon>
        <taxon>Entomophthoromycetes</taxon>
        <taxon>Entomophthorales</taxon>
        <taxon>Entomophthoraceae</taxon>
        <taxon>Entomophthora</taxon>
    </lineage>
</organism>
<evidence type="ECO:0000313" key="2">
    <source>
        <dbReference type="Proteomes" id="UP001165960"/>
    </source>
</evidence>
<accession>A0ACC2THI5</accession>
<gene>
    <name evidence="1" type="ORF">DSO57_1010569</name>
</gene>
<reference evidence="1" key="1">
    <citation type="submission" date="2022-04" db="EMBL/GenBank/DDBJ databases">
        <title>Genome of the entomopathogenic fungus Entomophthora muscae.</title>
        <authorList>
            <person name="Elya C."/>
            <person name="Lovett B.R."/>
            <person name="Lee E."/>
            <person name="Macias A.M."/>
            <person name="Hajek A.E."/>
            <person name="De Bivort B.L."/>
            <person name="Kasson M.T."/>
            <person name="De Fine Licht H.H."/>
            <person name="Stajich J.E."/>
        </authorList>
    </citation>
    <scope>NUCLEOTIDE SEQUENCE</scope>
    <source>
        <strain evidence="1">Berkeley</strain>
    </source>
</reference>
<proteinExistence type="predicted"/>
<name>A0ACC2THI5_9FUNG</name>
<comment type="caution">
    <text evidence="1">The sequence shown here is derived from an EMBL/GenBank/DDBJ whole genome shotgun (WGS) entry which is preliminary data.</text>
</comment>
<dbReference type="Proteomes" id="UP001165960">
    <property type="component" value="Unassembled WGS sequence"/>
</dbReference>